<dbReference type="Proteomes" id="UP000789595">
    <property type="component" value="Unassembled WGS sequence"/>
</dbReference>
<keyword evidence="5 10" id="KW-0067">ATP-binding</keyword>
<protein>
    <recommendedName>
        <fullName evidence="1">RNA helicase</fullName>
        <ecNumber evidence="1">3.6.4.13</ecNumber>
    </recommendedName>
</protein>
<dbReference type="PANTHER" id="PTHR47959:SF15">
    <property type="entry name" value="RNA HELICASE"/>
    <property type="match status" value="1"/>
</dbReference>
<evidence type="ECO:0000256" key="6">
    <source>
        <dbReference type="ARBA" id="ARBA00022884"/>
    </source>
</evidence>
<dbReference type="PROSITE" id="PS00039">
    <property type="entry name" value="DEAD_ATP_HELICASE"/>
    <property type="match status" value="1"/>
</dbReference>
<evidence type="ECO:0000256" key="2">
    <source>
        <dbReference type="ARBA" id="ARBA00022741"/>
    </source>
</evidence>
<evidence type="ECO:0000259" key="14">
    <source>
        <dbReference type="PROSITE" id="PS51195"/>
    </source>
</evidence>
<dbReference type="SMART" id="SM00490">
    <property type="entry name" value="HELICc"/>
    <property type="match status" value="1"/>
</dbReference>
<evidence type="ECO:0000256" key="5">
    <source>
        <dbReference type="ARBA" id="ARBA00022840"/>
    </source>
</evidence>
<feature type="compositionally biased region" description="Basic residues" evidence="11">
    <location>
        <begin position="444"/>
        <end position="455"/>
    </location>
</feature>
<organism evidence="15 16">
    <name type="scientific">Pelagomonas calceolata</name>
    <dbReference type="NCBI Taxonomy" id="35677"/>
    <lineage>
        <taxon>Eukaryota</taxon>
        <taxon>Sar</taxon>
        <taxon>Stramenopiles</taxon>
        <taxon>Ochrophyta</taxon>
        <taxon>Pelagophyceae</taxon>
        <taxon>Pelagomonadales</taxon>
        <taxon>Pelagomonadaceae</taxon>
        <taxon>Pelagomonas</taxon>
    </lineage>
</organism>
<evidence type="ECO:0000313" key="16">
    <source>
        <dbReference type="Proteomes" id="UP000789595"/>
    </source>
</evidence>
<gene>
    <name evidence="15" type="ORF">PECAL_2P28770</name>
</gene>
<proteinExistence type="inferred from homology"/>
<dbReference type="InterPro" id="IPR050079">
    <property type="entry name" value="DEAD_box_RNA_helicase"/>
</dbReference>
<dbReference type="GO" id="GO:0016787">
    <property type="term" value="F:hydrolase activity"/>
    <property type="evidence" value="ECO:0007669"/>
    <property type="project" value="UniProtKB-KW"/>
</dbReference>
<dbReference type="SMART" id="SM00487">
    <property type="entry name" value="DEXDc"/>
    <property type="match status" value="1"/>
</dbReference>
<dbReference type="InterPro" id="IPR014001">
    <property type="entry name" value="Helicase_ATP-bd"/>
</dbReference>
<dbReference type="GO" id="GO:0003723">
    <property type="term" value="F:RNA binding"/>
    <property type="evidence" value="ECO:0007669"/>
    <property type="project" value="UniProtKB-KW"/>
</dbReference>
<evidence type="ECO:0000256" key="3">
    <source>
        <dbReference type="ARBA" id="ARBA00022801"/>
    </source>
</evidence>
<evidence type="ECO:0000256" key="7">
    <source>
        <dbReference type="ARBA" id="ARBA00024355"/>
    </source>
</evidence>
<feature type="domain" description="Helicase C-terminal" evidence="13">
    <location>
        <begin position="281"/>
        <end position="428"/>
    </location>
</feature>
<keyword evidence="3 10" id="KW-0378">Hydrolase</keyword>
<dbReference type="PROSITE" id="PS51194">
    <property type="entry name" value="HELICASE_CTER"/>
    <property type="match status" value="1"/>
</dbReference>
<accession>A0A8J2SFI5</accession>
<feature type="domain" description="DEAD-box RNA helicase Q" evidence="14">
    <location>
        <begin position="64"/>
        <end position="92"/>
    </location>
</feature>
<evidence type="ECO:0000256" key="8">
    <source>
        <dbReference type="ARBA" id="ARBA00047984"/>
    </source>
</evidence>
<evidence type="ECO:0000256" key="4">
    <source>
        <dbReference type="ARBA" id="ARBA00022806"/>
    </source>
</evidence>
<evidence type="ECO:0000256" key="11">
    <source>
        <dbReference type="SAM" id="MobiDB-lite"/>
    </source>
</evidence>
<dbReference type="EC" id="3.6.4.13" evidence="1"/>
<evidence type="ECO:0000259" key="12">
    <source>
        <dbReference type="PROSITE" id="PS51192"/>
    </source>
</evidence>
<evidence type="ECO:0000256" key="10">
    <source>
        <dbReference type="RuleBase" id="RU000492"/>
    </source>
</evidence>
<dbReference type="Pfam" id="PF00271">
    <property type="entry name" value="Helicase_C"/>
    <property type="match status" value="1"/>
</dbReference>
<evidence type="ECO:0000256" key="9">
    <source>
        <dbReference type="PROSITE-ProRule" id="PRU00552"/>
    </source>
</evidence>
<keyword evidence="4 10" id="KW-0347">Helicase</keyword>
<sequence length="455" mass="47211">MAAKLGALDFFGDGDAPAPAPAPAPVPDRPPTATPVTSESATRTRKRLGITVEAAGAAPPPPWHNWSDGDLDARITEALPRGGWPRPTPVQAQAAPVLLEGRDALVVAPTGGGKTGAFLVPALHLVIASRGSRKTLVAAPTRELVAQLAREARRWLGLCGSDLVVATPPFTDSKAALCVATPQALLQSKITPSLLVLDEADRLLDTEGGLLKAVDALLAKGATTRALVSATAPGPFMEAAVAALAPTRCVVRVGTESDGPRATVAQRFVYTGDDDRSKAPALRELIRDGACAPPCLIFANSAARAARVAARLAEAGLRADVLAAAAGPPAERARALRKFRGGETWFLVATDVASRGLDLPALACVVSYDAPTSAQDYVHRVGRAGRRGRPGAALTLYTSDDAPRLRAVAKAARRAGCADVPSFLAADVPRRAWDAAAGEGRDGSRRKRRKGSDNK</sequence>
<comment type="caution">
    <text evidence="15">The sequence shown here is derived from an EMBL/GenBank/DDBJ whole genome shotgun (WGS) entry which is preliminary data.</text>
</comment>
<dbReference type="Pfam" id="PF00270">
    <property type="entry name" value="DEAD"/>
    <property type="match status" value="1"/>
</dbReference>
<dbReference type="SUPFAM" id="SSF52540">
    <property type="entry name" value="P-loop containing nucleoside triphosphate hydrolases"/>
    <property type="match status" value="1"/>
</dbReference>
<keyword evidence="2 10" id="KW-0547">Nucleotide-binding</keyword>
<dbReference type="InterPro" id="IPR001650">
    <property type="entry name" value="Helicase_C-like"/>
</dbReference>
<dbReference type="InterPro" id="IPR000629">
    <property type="entry name" value="RNA-helicase_DEAD-box_CS"/>
</dbReference>
<feature type="domain" description="Helicase ATP-binding" evidence="12">
    <location>
        <begin position="95"/>
        <end position="250"/>
    </location>
</feature>
<dbReference type="GO" id="GO:0005524">
    <property type="term" value="F:ATP binding"/>
    <property type="evidence" value="ECO:0007669"/>
    <property type="project" value="UniProtKB-KW"/>
</dbReference>
<reference evidence="15" key="1">
    <citation type="submission" date="2021-11" db="EMBL/GenBank/DDBJ databases">
        <authorList>
            <consortium name="Genoscope - CEA"/>
            <person name="William W."/>
        </authorList>
    </citation>
    <scope>NUCLEOTIDE SEQUENCE</scope>
</reference>
<feature type="region of interest" description="Disordered" evidence="11">
    <location>
        <begin position="1"/>
        <end position="46"/>
    </location>
</feature>
<evidence type="ECO:0000313" key="15">
    <source>
        <dbReference type="EMBL" id="CAH0369741.1"/>
    </source>
</evidence>
<dbReference type="GO" id="GO:0005829">
    <property type="term" value="C:cytosol"/>
    <property type="evidence" value="ECO:0007669"/>
    <property type="project" value="TreeGrafter"/>
</dbReference>
<dbReference type="Gene3D" id="3.40.50.300">
    <property type="entry name" value="P-loop containing nucleotide triphosphate hydrolases"/>
    <property type="match status" value="2"/>
</dbReference>
<comment type="similarity">
    <text evidence="7">Belongs to the DEAD box helicase family. DDX52/ROK1 subfamily.</text>
</comment>
<dbReference type="OrthoDB" id="360161at2759"/>
<dbReference type="PROSITE" id="PS51195">
    <property type="entry name" value="Q_MOTIF"/>
    <property type="match status" value="1"/>
</dbReference>
<feature type="region of interest" description="Disordered" evidence="11">
    <location>
        <begin position="435"/>
        <end position="455"/>
    </location>
</feature>
<comment type="catalytic activity">
    <reaction evidence="8">
        <text>ATP + H2O = ADP + phosphate + H(+)</text>
        <dbReference type="Rhea" id="RHEA:13065"/>
        <dbReference type="ChEBI" id="CHEBI:15377"/>
        <dbReference type="ChEBI" id="CHEBI:15378"/>
        <dbReference type="ChEBI" id="CHEBI:30616"/>
        <dbReference type="ChEBI" id="CHEBI:43474"/>
        <dbReference type="ChEBI" id="CHEBI:456216"/>
        <dbReference type="EC" id="3.6.4.13"/>
    </reaction>
</comment>
<keyword evidence="16" id="KW-1185">Reference proteome</keyword>
<dbReference type="InterPro" id="IPR011545">
    <property type="entry name" value="DEAD/DEAH_box_helicase_dom"/>
</dbReference>
<dbReference type="AlphaFoldDB" id="A0A8J2SFI5"/>
<dbReference type="PROSITE" id="PS51192">
    <property type="entry name" value="HELICASE_ATP_BIND_1"/>
    <property type="match status" value="1"/>
</dbReference>
<feature type="compositionally biased region" description="Pro residues" evidence="11">
    <location>
        <begin position="18"/>
        <end position="33"/>
    </location>
</feature>
<name>A0A8J2SFI5_9STRA</name>
<dbReference type="EMBL" id="CAKKNE010000002">
    <property type="protein sequence ID" value="CAH0369741.1"/>
    <property type="molecule type" value="Genomic_DNA"/>
</dbReference>
<keyword evidence="6" id="KW-0694">RNA-binding</keyword>
<feature type="short sequence motif" description="Q motif" evidence="9">
    <location>
        <begin position="64"/>
        <end position="92"/>
    </location>
</feature>
<evidence type="ECO:0000259" key="13">
    <source>
        <dbReference type="PROSITE" id="PS51194"/>
    </source>
</evidence>
<dbReference type="InterPro" id="IPR014014">
    <property type="entry name" value="RNA_helicase_DEAD_Q_motif"/>
</dbReference>
<dbReference type="GO" id="GO:0003724">
    <property type="term" value="F:RNA helicase activity"/>
    <property type="evidence" value="ECO:0007669"/>
    <property type="project" value="UniProtKB-EC"/>
</dbReference>
<dbReference type="InterPro" id="IPR027417">
    <property type="entry name" value="P-loop_NTPase"/>
</dbReference>
<evidence type="ECO:0000256" key="1">
    <source>
        <dbReference type="ARBA" id="ARBA00012552"/>
    </source>
</evidence>
<dbReference type="PANTHER" id="PTHR47959">
    <property type="entry name" value="ATP-DEPENDENT RNA HELICASE RHLE-RELATED"/>
    <property type="match status" value="1"/>
</dbReference>